<evidence type="ECO:0000313" key="1">
    <source>
        <dbReference type="EMBL" id="GJD55200.1"/>
    </source>
</evidence>
<dbReference type="EMBL" id="BPQI01000021">
    <property type="protein sequence ID" value="GJD55200.1"/>
    <property type="molecule type" value="Genomic_DNA"/>
</dbReference>
<protein>
    <submittedName>
        <fullName evidence="2">Uncharacterized protein</fullName>
    </submittedName>
</protein>
<dbReference type="AlphaFoldDB" id="A0A564G6P7"/>
<dbReference type="RefSeq" id="WP_144767621.1">
    <property type="nucleotide sequence ID" value="NZ_BPQI01000021.1"/>
</dbReference>
<evidence type="ECO:0000313" key="4">
    <source>
        <dbReference type="Proteomes" id="UP001055303"/>
    </source>
</evidence>
<accession>A0A564G6P7</accession>
<reference evidence="1" key="3">
    <citation type="submission" date="2021-08" db="EMBL/GenBank/DDBJ databases">
        <authorList>
            <person name="Tani A."/>
            <person name="Ola A."/>
            <person name="Ogura Y."/>
            <person name="Katsura K."/>
            <person name="Hayashi T."/>
        </authorList>
    </citation>
    <scope>NUCLEOTIDE SEQUENCE</scope>
    <source>
        <strain evidence="1">DSM 22415</strain>
    </source>
</reference>
<gene>
    <name evidence="1" type="ORF">IFDJLNFL_1083</name>
    <name evidence="2" type="ORF">MTDSW087_04957</name>
</gene>
<dbReference type="Proteomes" id="UP001055303">
    <property type="component" value="Unassembled WGS sequence"/>
</dbReference>
<dbReference type="OrthoDB" id="8482099at2"/>
<organism evidence="2 3">
    <name type="scientific">Methylobacterium dankookense</name>
    <dbReference type="NCBI Taxonomy" id="560405"/>
    <lineage>
        <taxon>Bacteria</taxon>
        <taxon>Pseudomonadati</taxon>
        <taxon>Pseudomonadota</taxon>
        <taxon>Alphaproteobacteria</taxon>
        <taxon>Hyphomicrobiales</taxon>
        <taxon>Methylobacteriaceae</taxon>
        <taxon>Methylobacterium</taxon>
    </lineage>
</organism>
<evidence type="ECO:0000313" key="3">
    <source>
        <dbReference type="Proteomes" id="UP000401717"/>
    </source>
</evidence>
<dbReference type="EMBL" id="CABFVH010000048">
    <property type="protein sequence ID" value="VUF15221.1"/>
    <property type="molecule type" value="Genomic_DNA"/>
</dbReference>
<evidence type="ECO:0000313" key="2">
    <source>
        <dbReference type="EMBL" id="VUF15221.1"/>
    </source>
</evidence>
<dbReference type="Proteomes" id="UP000401717">
    <property type="component" value="Unassembled WGS sequence"/>
</dbReference>
<keyword evidence="4" id="KW-1185">Reference proteome</keyword>
<proteinExistence type="predicted"/>
<reference evidence="1" key="2">
    <citation type="journal article" date="2021" name="Front. Microbiol.">
        <title>Comprehensive Comparative Genomics and Phenotyping of Methylobacterium Species.</title>
        <authorList>
            <person name="Alessa O."/>
            <person name="Ogura Y."/>
            <person name="Fujitani Y."/>
            <person name="Takami H."/>
            <person name="Hayashi T."/>
            <person name="Sahin N."/>
            <person name="Tani A."/>
        </authorList>
    </citation>
    <scope>NUCLEOTIDE SEQUENCE</scope>
    <source>
        <strain evidence="1">DSM 22415</strain>
    </source>
</reference>
<sequence>MPQTAANKEADALLKPVFKSFKRQAVSAIREAQAKIADLLRVSYDAPAVARPDDLPAPRLQLRWEETQDGSHPRVCHYELVFPLHQHDIRNDPGTGYAVVQLGRTMQGGADVDWDTCDLADRTPFRDGVHAQWDAAVFGGLPTYIIAPTGRHALVKLSAEKLAAVEKQVASLLAKRAA</sequence>
<reference evidence="2 3" key="1">
    <citation type="submission" date="2019-06" db="EMBL/GenBank/DDBJ databases">
        <authorList>
            <person name="Rodrigo-Torres L."/>
            <person name="Arahal R. D."/>
            <person name="Lucena T."/>
        </authorList>
    </citation>
    <scope>NUCLEOTIDE SEQUENCE [LARGE SCALE GENOMIC DNA]</scope>
    <source>
        <strain evidence="2 3">SW08-7</strain>
    </source>
</reference>
<name>A0A564G6P7_9HYPH</name>